<accession>A0A0G1K6B2</accession>
<dbReference type="EMBL" id="LCIJ01000024">
    <property type="protein sequence ID" value="KKT51872.1"/>
    <property type="molecule type" value="Genomic_DNA"/>
</dbReference>
<proteinExistence type="predicted"/>
<dbReference type="Proteomes" id="UP000034752">
    <property type="component" value="Unassembled WGS sequence"/>
</dbReference>
<feature type="transmembrane region" description="Helical" evidence="2">
    <location>
        <begin position="32"/>
        <end position="57"/>
    </location>
</feature>
<evidence type="ECO:0000256" key="2">
    <source>
        <dbReference type="SAM" id="Phobius"/>
    </source>
</evidence>
<evidence type="ECO:0000313" key="3">
    <source>
        <dbReference type="EMBL" id="KKT51872.1"/>
    </source>
</evidence>
<organism evidence="3 4">
    <name type="scientific">candidate division Kazan bacterium GW2011_GWA1_44_22</name>
    <dbReference type="NCBI Taxonomy" id="1620410"/>
    <lineage>
        <taxon>Bacteria</taxon>
        <taxon>Bacteria division Kazan-3B-28</taxon>
    </lineage>
</organism>
<dbReference type="Gene3D" id="3.10.450.540">
    <property type="match status" value="1"/>
</dbReference>
<comment type="caution">
    <text evidence="3">The sequence shown here is derived from an EMBL/GenBank/DDBJ whole genome shotgun (WGS) entry which is preliminary data.</text>
</comment>
<keyword evidence="2" id="KW-1133">Transmembrane helix</keyword>
<evidence type="ECO:0000256" key="1">
    <source>
        <dbReference type="SAM" id="MobiDB-lite"/>
    </source>
</evidence>
<dbReference type="AlphaFoldDB" id="A0A0G1K6B2"/>
<keyword evidence="2" id="KW-0812">Transmembrane</keyword>
<sequence length="336" mass="38107">MEDSEMGDLSHEDSEITEEEVERIQKANNPRVMGVMLTIFVAVMVIMIGGLASYYYYTTQKQGSTHEQTIRDNWGEVALATANLTNAFNKIDDLTLLFVDTKGGFQETLNDTNRTLKDISYDLRSISGYAFSGNVVISKMEVFVEKYSDYLRELQSIIDRAEGGLLEDINELDTLNEASDGMNEAYDKLIIADKGKIIDSVLPSELFNMDRGVNELTQKYLDDKNKKGEEEDKLKAVINDVANKFMQAYANKDADSMKSYLTDEAKAEFNPGIVEEAVEVKSFKILDTRIISETKAELDAQLTKETPTAETFTEKKRFIILKKDSQWLIDSWRNFS</sequence>
<feature type="region of interest" description="Disordered" evidence="1">
    <location>
        <begin position="1"/>
        <end position="21"/>
    </location>
</feature>
<gene>
    <name evidence="3" type="ORF">VE96_C0024G0009</name>
</gene>
<name>A0A0G1K6B2_UNCK3</name>
<keyword evidence="2" id="KW-0472">Membrane</keyword>
<reference evidence="3 4" key="1">
    <citation type="journal article" date="2015" name="Nature">
        <title>rRNA introns, odd ribosomes, and small enigmatic genomes across a large radiation of phyla.</title>
        <authorList>
            <person name="Brown C.T."/>
            <person name="Hug L.A."/>
            <person name="Thomas B.C."/>
            <person name="Sharon I."/>
            <person name="Castelle C.J."/>
            <person name="Singh A."/>
            <person name="Wilkins M.J."/>
            <person name="Williams K.H."/>
            <person name="Banfield J.F."/>
        </authorList>
    </citation>
    <scope>NUCLEOTIDE SEQUENCE [LARGE SCALE GENOMIC DNA]</scope>
</reference>
<evidence type="ECO:0000313" key="4">
    <source>
        <dbReference type="Proteomes" id="UP000034752"/>
    </source>
</evidence>
<protein>
    <submittedName>
        <fullName evidence="3">Uncharacterized protein</fullName>
    </submittedName>
</protein>